<dbReference type="AlphaFoldDB" id="A0A1G7IHT5"/>
<keyword evidence="2" id="KW-1185">Reference proteome</keyword>
<evidence type="ECO:0000313" key="2">
    <source>
        <dbReference type="Proteomes" id="UP000198922"/>
    </source>
</evidence>
<sequence length="248" mass="26413">MGSVSLVTGSDRDGAKYATDTVELAVSWDGSDDTDYIQVPVGDEFFKNGSTTVVEDQDQYGNRILIVENESMGRRLYLPPEGSDVFVGALSSNHDENFVTHAIFGRETLAEEIANVKDGFRFQGWAEASVVATDADGGPGRSGTYRGASGGHVDFVNGDFGLAATLRQNPESRESFGVQAWGTVTADGELIDTEAAFINARRDGEQFEGVFDGQVYGPEATHVGGTFSGNIDDEMGSASIVGQMLLGR</sequence>
<organism evidence="1 2">
    <name type="scientific">Limimaricola pyoseonensis</name>
    <dbReference type="NCBI Taxonomy" id="521013"/>
    <lineage>
        <taxon>Bacteria</taxon>
        <taxon>Pseudomonadati</taxon>
        <taxon>Pseudomonadota</taxon>
        <taxon>Alphaproteobacteria</taxon>
        <taxon>Rhodobacterales</taxon>
        <taxon>Paracoccaceae</taxon>
        <taxon>Limimaricola</taxon>
    </lineage>
</organism>
<reference evidence="2" key="1">
    <citation type="submission" date="2016-10" db="EMBL/GenBank/DDBJ databases">
        <authorList>
            <person name="Varghese N."/>
            <person name="Submissions S."/>
        </authorList>
    </citation>
    <scope>NUCLEOTIDE SEQUENCE [LARGE SCALE GENOMIC DNA]</scope>
    <source>
        <strain evidence="2">DSM 21424</strain>
    </source>
</reference>
<evidence type="ECO:0000313" key="1">
    <source>
        <dbReference type="EMBL" id="SDF11839.1"/>
    </source>
</evidence>
<proteinExistence type="predicted"/>
<accession>A0A1G7IHT5</accession>
<protein>
    <recommendedName>
        <fullName evidence="3">Transferrin-binding protein B C-lobe/N-lobe beta barrel domain-containing protein</fullName>
    </recommendedName>
</protein>
<gene>
    <name evidence="1" type="ORF">SAMN04488567_3460</name>
</gene>
<dbReference type="EMBL" id="FNAT01000007">
    <property type="protein sequence ID" value="SDF11839.1"/>
    <property type="molecule type" value="Genomic_DNA"/>
</dbReference>
<dbReference type="Proteomes" id="UP000198922">
    <property type="component" value="Unassembled WGS sequence"/>
</dbReference>
<name>A0A1G7IHT5_9RHOB</name>
<evidence type="ECO:0008006" key="3">
    <source>
        <dbReference type="Google" id="ProtNLM"/>
    </source>
</evidence>